<gene>
    <name evidence="2" type="ORF">J1605_003850</name>
</gene>
<feature type="region of interest" description="Disordered" evidence="1">
    <location>
        <begin position="42"/>
        <end position="71"/>
    </location>
</feature>
<feature type="region of interest" description="Disordered" evidence="1">
    <location>
        <begin position="158"/>
        <end position="185"/>
    </location>
</feature>
<keyword evidence="3" id="KW-1185">Reference proteome</keyword>
<evidence type="ECO:0000313" key="3">
    <source>
        <dbReference type="Proteomes" id="UP001159641"/>
    </source>
</evidence>
<dbReference type="EMBL" id="JAIQCJ010001017">
    <property type="protein sequence ID" value="KAJ8793173.1"/>
    <property type="molecule type" value="Genomic_DNA"/>
</dbReference>
<feature type="region of interest" description="Disordered" evidence="1">
    <location>
        <begin position="270"/>
        <end position="304"/>
    </location>
</feature>
<proteinExistence type="predicted"/>
<reference evidence="2 3" key="1">
    <citation type="submission" date="2022-11" db="EMBL/GenBank/DDBJ databases">
        <title>Whole genome sequence of Eschrichtius robustus ER-17-0199.</title>
        <authorList>
            <person name="Bruniche-Olsen A."/>
            <person name="Black A.N."/>
            <person name="Fields C.J."/>
            <person name="Walden K."/>
            <person name="Dewoody J.A."/>
        </authorList>
    </citation>
    <scope>NUCLEOTIDE SEQUENCE [LARGE SCALE GENOMIC DNA]</scope>
    <source>
        <strain evidence="2">ER-17-0199</strain>
        <tissue evidence="2">Blubber</tissue>
    </source>
</reference>
<comment type="caution">
    <text evidence="2">The sequence shown here is derived from an EMBL/GenBank/DDBJ whole genome shotgun (WGS) entry which is preliminary data.</text>
</comment>
<protein>
    <submittedName>
        <fullName evidence="2">Uncharacterized protein</fullName>
    </submittedName>
</protein>
<feature type="compositionally biased region" description="Basic and acidic residues" evidence="1">
    <location>
        <begin position="158"/>
        <end position="169"/>
    </location>
</feature>
<sequence>MTFFVLGPVCCTSIPQTPSSILPTPIPLNSVFTRALVPKKRSAPAQPPLMRAEAVPRTGPINPRGSTYPRGKGGACKLQMALQPEDDEAAAALACQRHSANHCQRQEWMSQGLCLTVGCLASGEDLCPWKTFGSIVAAHPESPTVRSFVSACIDAKEELPRSSPEDKVSPPEPRPPWAGGGGACKSEMALQPENDEAATDPEFLFYNVENKKSARELVSMRYVVFAEERALQSVHVDLSKLRGSESRCENGDAKLLICDGQCCIPTTVTEDIPSQDAPPPQGTRTVGQKTGGRTPTRAERPRARRGEVGVVVVAVAVVAVAAAADEPP</sequence>
<name>A0AB34HLS1_ESCRO</name>
<accession>A0AB34HLS1</accession>
<dbReference type="AlphaFoldDB" id="A0AB34HLS1"/>
<dbReference type="Proteomes" id="UP001159641">
    <property type="component" value="Unassembled WGS sequence"/>
</dbReference>
<evidence type="ECO:0000256" key="1">
    <source>
        <dbReference type="SAM" id="MobiDB-lite"/>
    </source>
</evidence>
<organism evidence="2 3">
    <name type="scientific">Eschrichtius robustus</name>
    <name type="common">California gray whale</name>
    <name type="synonym">Eschrichtius gibbosus</name>
    <dbReference type="NCBI Taxonomy" id="9764"/>
    <lineage>
        <taxon>Eukaryota</taxon>
        <taxon>Metazoa</taxon>
        <taxon>Chordata</taxon>
        <taxon>Craniata</taxon>
        <taxon>Vertebrata</taxon>
        <taxon>Euteleostomi</taxon>
        <taxon>Mammalia</taxon>
        <taxon>Eutheria</taxon>
        <taxon>Laurasiatheria</taxon>
        <taxon>Artiodactyla</taxon>
        <taxon>Whippomorpha</taxon>
        <taxon>Cetacea</taxon>
        <taxon>Mysticeti</taxon>
        <taxon>Eschrichtiidae</taxon>
        <taxon>Eschrichtius</taxon>
    </lineage>
</organism>
<evidence type="ECO:0000313" key="2">
    <source>
        <dbReference type="EMBL" id="KAJ8793173.1"/>
    </source>
</evidence>